<gene>
    <name evidence="2" type="ORF">PRZ48_011013</name>
</gene>
<evidence type="ECO:0000313" key="3">
    <source>
        <dbReference type="Proteomes" id="UP001305779"/>
    </source>
</evidence>
<organism evidence="2 3">
    <name type="scientific">Zasmidium cellare</name>
    <name type="common">Wine cellar mold</name>
    <name type="synonym">Racodium cellare</name>
    <dbReference type="NCBI Taxonomy" id="395010"/>
    <lineage>
        <taxon>Eukaryota</taxon>
        <taxon>Fungi</taxon>
        <taxon>Dikarya</taxon>
        <taxon>Ascomycota</taxon>
        <taxon>Pezizomycotina</taxon>
        <taxon>Dothideomycetes</taxon>
        <taxon>Dothideomycetidae</taxon>
        <taxon>Mycosphaerellales</taxon>
        <taxon>Mycosphaerellaceae</taxon>
        <taxon>Zasmidium</taxon>
    </lineage>
</organism>
<dbReference type="Gene3D" id="2.60.120.1560">
    <property type="match status" value="1"/>
</dbReference>
<dbReference type="EMBL" id="JAXOVC010000008">
    <property type="protein sequence ID" value="KAK4498355.1"/>
    <property type="molecule type" value="Genomic_DNA"/>
</dbReference>
<reference evidence="2 3" key="1">
    <citation type="journal article" date="2023" name="G3 (Bethesda)">
        <title>A chromosome-level genome assembly of Zasmidium syzygii isolated from banana leaves.</title>
        <authorList>
            <person name="van Westerhoven A.C."/>
            <person name="Mehrabi R."/>
            <person name="Talebi R."/>
            <person name="Steentjes M.B.F."/>
            <person name="Corcolon B."/>
            <person name="Chong P.A."/>
            <person name="Kema G.H.J."/>
            <person name="Seidl M.F."/>
        </authorList>
    </citation>
    <scope>NUCLEOTIDE SEQUENCE [LARGE SCALE GENOMIC DNA]</scope>
    <source>
        <strain evidence="2 3">P124</strain>
    </source>
</reference>
<protein>
    <recommendedName>
        <fullName evidence="1">PA14 domain-containing protein</fullName>
    </recommendedName>
</protein>
<dbReference type="Pfam" id="PF10528">
    <property type="entry name" value="GLEYA"/>
    <property type="match status" value="1"/>
</dbReference>
<feature type="domain" description="PA14" evidence="1">
    <location>
        <begin position="376"/>
        <end position="527"/>
    </location>
</feature>
<dbReference type="PROSITE" id="PS51820">
    <property type="entry name" value="PA14"/>
    <property type="match status" value="1"/>
</dbReference>
<dbReference type="InterPro" id="IPR018871">
    <property type="entry name" value="GLEYA_adhesin_domain"/>
</dbReference>
<sequence>MPLGLGHLESIPGNHFAPPSLIVSTHPGPTTTERTTEISYLVSTAVVTLEASTLTLLSTTTESGSILTITSISTQPASISTYEVTLTTAIPTTDTDFCASRLYHDFRTHDIDPVHNFIARRNHNSRDHHRISSDNHQSAARLNNNVPRYVDELPASEYHQRDYYGSDILDLYGADYFDRTNNDCFHRASDNSLFIDVVPAPNGHSDPADSITCFHDYLSAASSHDYNHVRDHFAGADYHVRDSAASKYLYVYAYNDFASIDIYDHDLQHNRIELCVDSAGQYDYHCLYFKGADYDCLNAARVGDHHHAGEHIASLNVSFRPGTTVTATTTAAGMLPAPSLCGNQGLQYGAFVNNQPAHDANRAYTLFDPTFMKAASAGGTWQTIYYTNITTGIGGFSTTCPANNCNITIYNSQSGPSIPCFQFALNHRGYYYIYSTGTWTLTASGVDDAFVFWAGPLAQSGWTKQNANISLFFSYNTGTPRTSITMQLTQGQYLPIRLIHGQATGGAGFFVTLSDPNGITALDSNTLTSPYLVQFSCDRTTAPPFANAIGSEI</sequence>
<dbReference type="InterPro" id="IPR037524">
    <property type="entry name" value="PA14/GLEYA"/>
</dbReference>
<evidence type="ECO:0000313" key="2">
    <source>
        <dbReference type="EMBL" id="KAK4498355.1"/>
    </source>
</evidence>
<accession>A0ABR0EAS7</accession>
<dbReference type="Proteomes" id="UP001305779">
    <property type="component" value="Unassembled WGS sequence"/>
</dbReference>
<evidence type="ECO:0000259" key="1">
    <source>
        <dbReference type="PROSITE" id="PS51820"/>
    </source>
</evidence>
<name>A0ABR0EAS7_ZASCE</name>
<keyword evidence="3" id="KW-1185">Reference proteome</keyword>
<proteinExistence type="predicted"/>
<comment type="caution">
    <text evidence="2">The sequence shown here is derived from an EMBL/GenBank/DDBJ whole genome shotgun (WGS) entry which is preliminary data.</text>
</comment>